<reference evidence="3 4" key="1">
    <citation type="submission" date="2018-05" db="EMBL/GenBank/DDBJ databases">
        <title>Draft genome of Methanospirillum stamsii Pt1.</title>
        <authorList>
            <person name="Dueholm M.S."/>
            <person name="Nielsen P.H."/>
            <person name="Bakmann L.F."/>
            <person name="Otzen D.E."/>
        </authorList>
    </citation>
    <scope>NUCLEOTIDE SEQUENCE [LARGE SCALE GENOMIC DNA]</scope>
    <source>
        <strain evidence="3 4">Pt1</strain>
    </source>
</reference>
<evidence type="ECO:0000313" key="3">
    <source>
        <dbReference type="EMBL" id="PWR75789.1"/>
    </source>
</evidence>
<protein>
    <recommendedName>
        <fullName evidence="2">Heparan-alpha-glucosaminide N-acetyltransferase catalytic domain-containing protein</fullName>
    </recommendedName>
</protein>
<organism evidence="3 4">
    <name type="scientific">Methanospirillum stamsii</name>
    <dbReference type="NCBI Taxonomy" id="1277351"/>
    <lineage>
        <taxon>Archaea</taxon>
        <taxon>Methanobacteriati</taxon>
        <taxon>Methanobacteriota</taxon>
        <taxon>Stenosarchaea group</taxon>
        <taxon>Methanomicrobia</taxon>
        <taxon>Methanomicrobiales</taxon>
        <taxon>Methanospirillaceae</taxon>
        <taxon>Methanospirillum</taxon>
    </lineage>
</organism>
<keyword evidence="1" id="KW-0472">Membrane</keyword>
<dbReference type="InterPro" id="IPR012429">
    <property type="entry name" value="HGSNAT_cat"/>
</dbReference>
<dbReference type="Pfam" id="PF07786">
    <property type="entry name" value="HGSNAT_cat"/>
    <property type="match status" value="1"/>
</dbReference>
<feature type="domain" description="Heparan-alpha-glucosaminide N-acetyltransferase catalytic" evidence="2">
    <location>
        <begin position="7"/>
        <end position="230"/>
    </location>
</feature>
<feature type="transmembrane region" description="Helical" evidence="1">
    <location>
        <begin position="222"/>
        <end position="241"/>
    </location>
</feature>
<dbReference type="OrthoDB" id="51594at2157"/>
<sequence length="245" mass="27434">MAEKPVRYPELDGCRGLAIAMMIVFHFFVDLNFFGLPGPSPYHGFLKIFGISTATLFILIAGISAHLKAEKTPGFHKQVEVFLLRGGKLILIGFGITIVTWWFLHGEGYVVFGILHLIGLALILSPLFHRFFYTNLVLACILLIVPLYFDIPSGPLWMAWTGMNPEGFTSIDYTPVIPWFAPFLLGLCIGKLMYPKGNQLRTWNPEVPKWVLPIIAAGKNSLVIYLIHQPVLIILLMFFTGKTVG</sequence>
<dbReference type="Proteomes" id="UP000245934">
    <property type="component" value="Unassembled WGS sequence"/>
</dbReference>
<evidence type="ECO:0000256" key="1">
    <source>
        <dbReference type="SAM" id="Phobius"/>
    </source>
</evidence>
<gene>
    <name evidence="3" type="ORF">DLD82_02845</name>
</gene>
<dbReference type="GeneID" id="97609923"/>
<feature type="transmembrane region" description="Helical" evidence="1">
    <location>
        <begin position="81"/>
        <end position="103"/>
    </location>
</feature>
<evidence type="ECO:0000313" key="4">
    <source>
        <dbReference type="Proteomes" id="UP000245934"/>
    </source>
</evidence>
<accession>A0A2V2N7G5</accession>
<evidence type="ECO:0000259" key="2">
    <source>
        <dbReference type="Pfam" id="PF07786"/>
    </source>
</evidence>
<dbReference type="EMBL" id="QGMZ01000007">
    <property type="protein sequence ID" value="PWR75789.1"/>
    <property type="molecule type" value="Genomic_DNA"/>
</dbReference>
<name>A0A2V2N7G5_9EURY</name>
<proteinExistence type="predicted"/>
<dbReference type="RefSeq" id="WP_109939603.1">
    <property type="nucleotide sequence ID" value="NZ_CP176366.1"/>
</dbReference>
<feature type="transmembrane region" description="Helical" evidence="1">
    <location>
        <begin position="176"/>
        <end position="194"/>
    </location>
</feature>
<keyword evidence="4" id="KW-1185">Reference proteome</keyword>
<keyword evidence="1" id="KW-1133">Transmembrane helix</keyword>
<dbReference type="AlphaFoldDB" id="A0A2V2N7G5"/>
<feature type="transmembrane region" description="Helical" evidence="1">
    <location>
        <begin position="136"/>
        <end position="156"/>
    </location>
</feature>
<feature type="transmembrane region" description="Helical" evidence="1">
    <location>
        <begin position="48"/>
        <end position="69"/>
    </location>
</feature>
<feature type="transmembrane region" description="Helical" evidence="1">
    <location>
        <begin position="109"/>
        <end position="129"/>
    </location>
</feature>
<feature type="transmembrane region" description="Helical" evidence="1">
    <location>
        <begin position="16"/>
        <end position="36"/>
    </location>
</feature>
<keyword evidence="1" id="KW-0812">Transmembrane</keyword>
<comment type="caution">
    <text evidence="3">The sequence shown here is derived from an EMBL/GenBank/DDBJ whole genome shotgun (WGS) entry which is preliminary data.</text>
</comment>